<dbReference type="Gene3D" id="3.60.15.10">
    <property type="entry name" value="Ribonuclease Z/Hydroxyacylglutathione hydrolase-like"/>
    <property type="match status" value="1"/>
</dbReference>
<dbReference type="InterPro" id="IPR050855">
    <property type="entry name" value="NDM-1-like"/>
</dbReference>
<accession>A0A2C9D5G3</accession>
<dbReference type="Pfam" id="PF00753">
    <property type="entry name" value="Lactamase_B"/>
    <property type="match status" value="1"/>
</dbReference>
<evidence type="ECO:0000259" key="2">
    <source>
        <dbReference type="SMART" id="SM00849"/>
    </source>
</evidence>
<dbReference type="PANTHER" id="PTHR42951:SF4">
    <property type="entry name" value="ACYL-COENZYME A THIOESTERASE MBLAC2"/>
    <property type="match status" value="1"/>
</dbReference>
<dbReference type="KEGG" id="hdi:HDIA_2041"/>
<evidence type="ECO:0000313" key="4">
    <source>
        <dbReference type="Proteomes" id="UP000223606"/>
    </source>
</evidence>
<dbReference type="AlphaFoldDB" id="A0A2C9D5G3"/>
<dbReference type="NCBIfam" id="TIGR04559">
    <property type="entry name" value="SoxH_rel_PQQ_2"/>
    <property type="match status" value="1"/>
</dbReference>
<evidence type="ECO:0000313" key="3">
    <source>
        <dbReference type="EMBL" id="SON55582.1"/>
    </source>
</evidence>
<proteinExistence type="inferred from homology"/>
<dbReference type="InterPro" id="IPR001279">
    <property type="entry name" value="Metallo-B-lactamas"/>
</dbReference>
<dbReference type="InterPro" id="IPR030829">
    <property type="entry name" value="SoxH-rel_PQQ_2"/>
</dbReference>
<dbReference type="InterPro" id="IPR036866">
    <property type="entry name" value="RibonucZ/Hydroxyglut_hydro"/>
</dbReference>
<sequence length="342" mass="36519">MSILPNPTSCNFLLRCNIASRAIFRRAIPLMRVLSKRLMLAGSIIAALAPVAVAETVRPLPVVEVDKGIFVHEGQIDLMRKDNIGAIANIGFIIGDNAVAVVDTGGSALEGRELLAAIRKKTALPIRYVINTHVHPDHIFGNAAFLPTGATFVGHADLPRAMAAKGEFYVKANESLMGDALLADVRIIPPTLTIDQSMTLDLGGRTIQLTSWPVSHTDNDLTVFVPDVSLLFAGDLVFLDHLPSIDGSILGWLKTLDGLAAIPAKTVVPGHGPAAASMPAALDPERNYFNILAKDVRSAIASGTPMSNAVKTAGQSEAGKWQLFDDFNTRNATAAYAELEWE</sequence>
<organism evidence="3 4">
    <name type="scientific">Hartmannibacter diazotrophicus</name>
    <dbReference type="NCBI Taxonomy" id="1482074"/>
    <lineage>
        <taxon>Bacteria</taxon>
        <taxon>Pseudomonadati</taxon>
        <taxon>Pseudomonadota</taxon>
        <taxon>Alphaproteobacteria</taxon>
        <taxon>Hyphomicrobiales</taxon>
        <taxon>Pleomorphomonadaceae</taxon>
        <taxon>Hartmannibacter</taxon>
    </lineage>
</organism>
<dbReference type="SMART" id="SM00849">
    <property type="entry name" value="Lactamase_B"/>
    <property type="match status" value="1"/>
</dbReference>
<dbReference type="PANTHER" id="PTHR42951">
    <property type="entry name" value="METALLO-BETA-LACTAMASE DOMAIN-CONTAINING"/>
    <property type="match status" value="1"/>
</dbReference>
<protein>
    <submittedName>
        <fullName evidence="3">Beta-lactamase</fullName>
        <ecNumber evidence="3">3.5.2.6</ecNumber>
    </submittedName>
</protein>
<dbReference type="Proteomes" id="UP000223606">
    <property type="component" value="Chromosome 1"/>
</dbReference>
<gene>
    <name evidence="3" type="primary">cphA_2</name>
    <name evidence="3" type="ORF">HDIA_2041</name>
</gene>
<name>A0A2C9D5G3_9HYPH</name>
<dbReference type="EC" id="3.5.2.6" evidence="3"/>
<keyword evidence="4" id="KW-1185">Reference proteome</keyword>
<feature type="domain" description="Metallo-beta-lactamase" evidence="2">
    <location>
        <begin position="87"/>
        <end position="271"/>
    </location>
</feature>
<comment type="similarity">
    <text evidence="1">Belongs to the metallo-beta-lactamase superfamily. Class-B beta-lactamase family.</text>
</comment>
<dbReference type="EMBL" id="LT960614">
    <property type="protein sequence ID" value="SON55582.1"/>
    <property type="molecule type" value="Genomic_DNA"/>
</dbReference>
<evidence type="ECO:0000256" key="1">
    <source>
        <dbReference type="ARBA" id="ARBA00005250"/>
    </source>
</evidence>
<dbReference type="GO" id="GO:0017001">
    <property type="term" value="P:antibiotic catabolic process"/>
    <property type="evidence" value="ECO:0007669"/>
    <property type="project" value="UniProtKB-ARBA"/>
</dbReference>
<dbReference type="CDD" id="cd16282">
    <property type="entry name" value="metallo-hydrolase-like_MBL-fold"/>
    <property type="match status" value="1"/>
</dbReference>
<dbReference type="GO" id="GO:0008800">
    <property type="term" value="F:beta-lactamase activity"/>
    <property type="evidence" value="ECO:0007669"/>
    <property type="project" value="UniProtKB-EC"/>
</dbReference>
<reference evidence="4" key="1">
    <citation type="submission" date="2017-09" db="EMBL/GenBank/DDBJ databases">
        <title>Genome sequence of Nannocystis excedens DSM 71.</title>
        <authorList>
            <person name="Blom J."/>
        </authorList>
    </citation>
    <scope>NUCLEOTIDE SEQUENCE [LARGE SCALE GENOMIC DNA]</scope>
    <source>
        <strain evidence="4">type strain: E19</strain>
    </source>
</reference>
<dbReference type="SUPFAM" id="SSF56281">
    <property type="entry name" value="Metallo-hydrolase/oxidoreductase"/>
    <property type="match status" value="1"/>
</dbReference>
<keyword evidence="3" id="KW-0378">Hydrolase</keyword>